<organism evidence="3 4">
    <name type="scientific">SAR86 cluster bacterium</name>
    <dbReference type="NCBI Taxonomy" id="2030880"/>
    <lineage>
        <taxon>Bacteria</taxon>
        <taxon>Pseudomonadati</taxon>
        <taxon>Pseudomonadota</taxon>
        <taxon>Gammaproteobacteria</taxon>
        <taxon>SAR86 cluster</taxon>
    </lineage>
</organism>
<evidence type="ECO:0000313" key="4">
    <source>
        <dbReference type="Proteomes" id="UP000218327"/>
    </source>
</evidence>
<feature type="transmembrane region" description="Helical" evidence="1">
    <location>
        <begin position="87"/>
        <end position="107"/>
    </location>
</feature>
<accession>A0A2A5AWS0</accession>
<evidence type="ECO:0000313" key="3">
    <source>
        <dbReference type="EMBL" id="PCJ23228.1"/>
    </source>
</evidence>
<feature type="domain" description="Putative zinc-finger" evidence="2">
    <location>
        <begin position="3"/>
        <end position="36"/>
    </location>
</feature>
<dbReference type="EMBL" id="NVVJ01000042">
    <property type="protein sequence ID" value="PCJ23228.1"/>
    <property type="molecule type" value="Genomic_DNA"/>
</dbReference>
<evidence type="ECO:0000256" key="1">
    <source>
        <dbReference type="SAM" id="Phobius"/>
    </source>
</evidence>
<reference evidence="4" key="1">
    <citation type="submission" date="2017-08" db="EMBL/GenBank/DDBJ databases">
        <title>A dynamic microbial community with high functional redundancy inhabits the cold, oxic subseafloor aquifer.</title>
        <authorList>
            <person name="Tully B.J."/>
            <person name="Wheat C.G."/>
            <person name="Glazer B.T."/>
            <person name="Huber J.A."/>
        </authorList>
    </citation>
    <scope>NUCLEOTIDE SEQUENCE [LARGE SCALE GENOMIC DNA]</scope>
</reference>
<dbReference type="Pfam" id="PF13490">
    <property type="entry name" value="zf-HC2"/>
    <property type="match status" value="1"/>
</dbReference>
<gene>
    <name evidence="3" type="ORF">COA96_12205</name>
</gene>
<keyword evidence="1" id="KW-1133">Transmembrane helix</keyword>
<evidence type="ECO:0000259" key="2">
    <source>
        <dbReference type="Pfam" id="PF13490"/>
    </source>
</evidence>
<dbReference type="AlphaFoldDB" id="A0A2A5AWS0"/>
<proteinExistence type="predicted"/>
<protein>
    <recommendedName>
        <fullName evidence="2">Putative zinc-finger domain-containing protein</fullName>
    </recommendedName>
</protein>
<dbReference type="Proteomes" id="UP000218327">
    <property type="component" value="Unassembled WGS sequence"/>
</dbReference>
<comment type="caution">
    <text evidence="3">The sequence shown here is derived from an EMBL/GenBank/DDBJ whole genome shotgun (WGS) entry which is preliminary data.</text>
</comment>
<keyword evidence="1" id="KW-0472">Membrane</keyword>
<dbReference type="InterPro" id="IPR027383">
    <property type="entry name" value="Znf_put"/>
</dbReference>
<name>A0A2A5AWS0_9GAMM</name>
<dbReference type="InterPro" id="IPR041916">
    <property type="entry name" value="Anti_sigma_zinc_sf"/>
</dbReference>
<keyword evidence="1" id="KW-0812">Transmembrane</keyword>
<sequence length="226" mass="26029">MSCPKTQHLLQEYFSDELAPVVRDELDKHLSECSHCSTELELLLMAQGNLQQWQEKQVPHWDRGLTLFRQEHKTISNASGFWSRWQWLPTAASFVMLCVLVFNFSIVTDDNGLTISFGGSPTSSSSIQSQLAEFQQLQNAEMQALVARIEDRADSNNVQLMQAVLEQTQRSTAESFDQIYSYFEQQRLLDLQDMRVGYEQLADSDYKTIRSLQQLVNFVGYQSDIR</sequence>
<dbReference type="Gene3D" id="1.10.10.1320">
    <property type="entry name" value="Anti-sigma factor, zinc-finger domain"/>
    <property type="match status" value="1"/>
</dbReference>